<dbReference type="GO" id="GO:0046983">
    <property type="term" value="F:protein dimerization activity"/>
    <property type="evidence" value="ECO:0007669"/>
    <property type="project" value="InterPro"/>
</dbReference>
<dbReference type="AlphaFoldDB" id="A0A934KFF0"/>
<keyword evidence="3" id="KW-0597">Phosphoprotein</keyword>
<evidence type="ECO:0000256" key="7">
    <source>
        <dbReference type="ARBA" id="ARBA00022840"/>
    </source>
</evidence>
<comment type="caution">
    <text evidence="12">The sequence shown here is derived from an EMBL/GenBank/DDBJ whole genome shotgun (WGS) entry which is preliminary data.</text>
</comment>
<reference evidence="12" key="1">
    <citation type="submission" date="2020-10" db="EMBL/GenBank/DDBJ databases">
        <title>Ca. Dormibacterota MAGs.</title>
        <authorList>
            <person name="Montgomery K."/>
        </authorList>
    </citation>
    <scope>NUCLEOTIDE SEQUENCE [LARGE SCALE GENOMIC DNA]</scope>
    <source>
        <strain evidence="12">SC8812_S17_10</strain>
    </source>
</reference>
<dbReference type="GO" id="GO:0000155">
    <property type="term" value="F:phosphorelay sensor kinase activity"/>
    <property type="evidence" value="ECO:0007669"/>
    <property type="project" value="InterPro"/>
</dbReference>
<dbReference type="Proteomes" id="UP000612893">
    <property type="component" value="Unassembled WGS sequence"/>
</dbReference>
<evidence type="ECO:0000256" key="3">
    <source>
        <dbReference type="ARBA" id="ARBA00022553"/>
    </source>
</evidence>
<accession>A0A934KFF0</accession>
<keyword evidence="7" id="KW-0067">ATP-binding</keyword>
<dbReference type="InterPro" id="IPR011712">
    <property type="entry name" value="Sig_transdc_His_kin_sub3_dim/P"/>
</dbReference>
<dbReference type="EMBL" id="JAEKNR010000235">
    <property type="protein sequence ID" value="MBJ7601155.1"/>
    <property type="molecule type" value="Genomic_DNA"/>
</dbReference>
<dbReference type="GO" id="GO:0016020">
    <property type="term" value="C:membrane"/>
    <property type="evidence" value="ECO:0007669"/>
    <property type="project" value="InterPro"/>
</dbReference>
<evidence type="ECO:0000256" key="4">
    <source>
        <dbReference type="ARBA" id="ARBA00022679"/>
    </source>
</evidence>
<gene>
    <name evidence="12" type="ORF">JF922_24165</name>
</gene>
<keyword evidence="9" id="KW-0472">Membrane</keyword>
<feature type="transmembrane region" description="Helical" evidence="9">
    <location>
        <begin position="46"/>
        <end position="68"/>
    </location>
</feature>
<feature type="transmembrane region" description="Helical" evidence="9">
    <location>
        <begin position="122"/>
        <end position="141"/>
    </location>
</feature>
<keyword evidence="9" id="KW-0812">Transmembrane</keyword>
<dbReference type="CDD" id="cd16917">
    <property type="entry name" value="HATPase_UhpB-NarQ-NarX-like"/>
    <property type="match status" value="1"/>
</dbReference>
<evidence type="ECO:0000256" key="1">
    <source>
        <dbReference type="ARBA" id="ARBA00000085"/>
    </source>
</evidence>
<dbReference type="PANTHER" id="PTHR24421">
    <property type="entry name" value="NITRATE/NITRITE SENSOR PROTEIN NARX-RELATED"/>
    <property type="match status" value="1"/>
</dbReference>
<keyword evidence="5" id="KW-0547">Nucleotide-binding</keyword>
<evidence type="ECO:0000313" key="12">
    <source>
        <dbReference type="EMBL" id="MBJ7601155.1"/>
    </source>
</evidence>
<evidence type="ECO:0000313" key="13">
    <source>
        <dbReference type="Proteomes" id="UP000612893"/>
    </source>
</evidence>
<dbReference type="InterPro" id="IPR003594">
    <property type="entry name" value="HATPase_dom"/>
</dbReference>
<keyword evidence="13" id="KW-1185">Reference proteome</keyword>
<evidence type="ECO:0000256" key="9">
    <source>
        <dbReference type="SAM" id="Phobius"/>
    </source>
</evidence>
<evidence type="ECO:0000256" key="6">
    <source>
        <dbReference type="ARBA" id="ARBA00022777"/>
    </source>
</evidence>
<dbReference type="EC" id="2.7.13.3" evidence="2"/>
<dbReference type="GO" id="GO:0005524">
    <property type="term" value="F:ATP binding"/>
    <property type="evidence" value="ECO:0007669"/>
    <property type="project" value="UniProtKB-KW"/>
</dbReference>
<name>A0A934KFF0_9BACT</name>
<proteinExistence type="predicted"/>
<evidence type="ECO:0000259" key="10">
    <source>
        <dbReference type="Pfam" id="PF02518"/>
    </source>
</evidence>
<dbReference type="Pfam" id="PF07730">
    <property type="entry name" value="HisKA_3"/>
    <property type="match status" value="1"/>
</dbReference>
<sequence>MLVALVMSVVVIEGAFRPDLVWRPMVTAVAVALAFTLPWRRSHPMAVVVVAFGTLALIDGAAVVLGAGPVGLDAQVYVLLLAYSLFRWGAGREAGVGLAAILATYTLNIVVITSEVTGFGEAIAALAFLLFPAALGASVRFRANSRFREMDQVKLREREQLARELHDTVAHHVSGIAIQAQAGRTLAASHPKAAVEALTVIEEAASRTLADMRLMVGVLRAGEEPSLAPPPRVGDIQRLTEGGSDSLPVEVRLSGDLGDLRPSVEAAVYRIAQESITNARRHARHATGIAVAIAGTDGRVYVTVSDDGDSRPGGGGSSLGYGLVGMRERASLLGGTLNAGPGPDRGWTVTASLPLTGTVE</sequence>
<comment type="catalytic activity">
    <reaction evidence="1">
        <text>ATP + protein L-histidine = ADP + protein N-phospho-L-histidine.</text>
        <dbReference type="EC" id="2.7.13.3"/>
    </reaction>
</comment>
<evidence type="ECO:0000256" key="2">
    <source>
        <dbReference type="ARBA" id="ARBA00012438"/>
    </source>
</evidence>
<dbReference type="Pfam" id="PF02518">
    <property type="entry name" value="HATPase_c"/>
    <property type="match status" value="1"/>
</dbReference>
<feature type="domain" description="Signal transduction histidine kinase subgroup 3 dimerisation and phosphoacceptor" evidence="11">
    <location>
        <begin position="157"/>
        <end position="222"/>
    </location>
</feature>
<feature type="transmembrane region" description="Helical" evidence="9">
    <location>
        <begin position="20"/>
        <end position="39"/>
    </location>
</feature>
<keyword evidence="9" id="KW-1133">Transmembrane helix</keyword>
<dbReference type="InterPro" id="IPR050482">
    <property type="entry name" value="Sensor_HK_TwoCompSys"/>
</dbReference>
<feature type="domain" description="Histidine kinase/HSP90-like ATPase" evidence="10">
    <location>
        <begin position="265"/>
        <end position="356"/>
    </location>
</feature>
<keyword evidence="4" id="KW-0808">Transferase</keyword>
<feature type="transmembrane region" description="Helical" evidence="9">
    <location>
        <begin position="97"/>
        <end position="116"/>
    </location>
</feature>
<keyword evidence="8" id="KW-0902">Two-component regulatory system</keyword>
<dbReference type="PANTHER" id="PTHR24421:SF10">
    <property type="entry name" value="NITRATE_NITRITE SENSOR PROTEIN NARQ"/>
    <property type="match status" value="1"/>
</dbReference>
<organism evidence="12 13">
    <name type="scientific">Candidatus Nephthysia bennettiae</name>
    <dbReference type="NCBI Taxonomy" id="3127016"/>
    <lineage>
        <taxon>Bacteria</taxon>
        <taxon>Bacillati</taxon>
        <taxon>Candidatus Dormiibacterota</taxon>
        <taxon>Candidatus Dormibacteria</taxon>
        <taxon>Candidatus Dormibacterales</taxon>
        <taxon>Candidatus Dormibacteraceae</taxon>
        <taxon>Candidatus Nephthysia</taxon>
    </lineage>
</organism>
<evidence type="ECO:0000256" key="5">
    <source>
        <dbReference type="ARBA" id="ARBA00022741"/>
    </source>
</evidence>
<dbReference type="InterPro" id="IPR036890">
    <property type="entry name" value="HATPase_C_sf"/>
</dbReference>
<protein>
    <recommendedName>
        <fullName evidence="2">histidine kinase</fullName>
        <ecNumber evidence="2">2.7.13.3</ecNumber>
    </recommendedName>
</protein>
<keyword evidence="6 12" id="KW-0418">Kinase</keyword>
<evidence type="ECO:0000259" key="11">
    <source>
        <dbReference type="Pfam" id="PF07730"/>
    </source>
</evidence>
<dbReference type="Gene3D" id="3.30.565.10">
    <property type="entry name" value="Histidine kinase-like ATPase, C-terminal domain"/>
    <property type="match status" value="1"/>
</dbReference>
<evidence type="ECO:0000256" key="8">
    <source>
        <dbReference type="ARBA" id="ARBA00023012"/>
    </source>
</evidence>
<dbReference type="Gene3D" id="1.20.5.1930">
    <property type="match status" value="1"/>
</dbReference>
<dbReference type="SUPFAM" id="SSF55874">
    <property type="entry name" value="ATPase domain of HSP90 chaperone/DNA topoisomerase II/histidine kinase"/>
    <property type="match status" value="1"/>
</dbReference>